<evidence type="ECO:0000313" key="2">
    <source>
        <dbReference type="EMBL" id="MBN9413531.1"/>
    </source>
</evidence>
<evidence type="ECO:0000313" key="3">
    <source>
        <dbReference type="Proteomes" id="UP000664414"/>
    </source>
</evidence>
<gene>
    <name evidence="2" type="ORF">J0H12_06390</name>
</gene>
<sequence length="195" mass="21560">MKKFNFKNFLFLSGICLFSIPSNLVATPITVQCVKAKNCDAATFENFVRDVLNKEQSISNLVAGVKRKHAEDSNNNDSEGNVRSYFYIKKDKVNSIFMDELRGRFLLAAHGKTPATLITSAGPQRDTFFIKMEVTVDPGEHLLAHITSGDGHHLGVGNGGATNKISFWIEVPNVKNDRDVIEATHSTAKTTFPRS</sequence>
<reference evidence="2" key="1">
    <citation type="submission" date="2021-02" db="EMBL/GenBank/DDBJ databases">
        <title>Thiocyanate and organic carbon inputs drive convergent selection for specific autotrophic Afipia and Thiobacillus strains within complex microbiomes.</title>
        <authorList>
            <person name="Huddy R.J."/>
            <person name="Sachdeva R."/>
            <person name="Kadzinga F."/>
            <person name="Kantor R.S."/>
            <person name="Harrison S.T.L."/>
            <person name="Banfield J.F."/>
        </authorList>
    </citation>
    <scope>NUCLEOTIDE SEQUENCE</scope>
    <source>
        <strain evidence="2">SCN18_10_11_15_R4_P_38_20</strain>
    </source>
</reference>
<feature type="signal peptide" evidence="1">
    <location>
        <begin position="1"/>
        <end position="26"/>
    </location>
</feature>
<name>A0A8J7TTM5_9PROT</name>
<accession>A0A8J7TTM5</accession>
<proteinExistence type="predicted"/>
<dbReference type="EMBL" id="JAFKGL010000026">
    <property type="protein sequence ID" value="MBN9413531.1"/>
    <property type="molecule type" value="Genomic_DNA"/>
</dbReference>
<protein>
    <submittedName>
        <fullName evidence="2">Uncharacterized protein</fullName>
    </submittedName>
</protein>
<evidence type="ECO:0000256" key="1">
    <source>
        <dbReference type="SAM" id="SignalP"/>
    </source>
</evidence>
<comment type="caution">
    <text evidence="2">The sequence shown here is derived from an EMBL/GenBank/DDBJ whole genome shotgun (WGS) entry which is preliminary data.</text>
</comment>
<feature type="chain" id="PRO_5035250156" evidence="1">
    <location>
        <begin position="27"/>
        <end position="195"/>
    </location>
</feature>
<keyword evidence="1" id="KW-0732">Signal</keyword>
<dbReference type="AlphaFoldDB" id="A0A8J7TTM5"/>
<organism evidence="2 3">
    <name type="scientific">Candidatus Paracaedimonas acanthamoebae</name>
    <dbReference type="NCBI Taxonomy" id="244581"/>
    <lineage>
        <taxon>Bacteria</taxon>
        <taxon>Pseudomonadati</taxon>
        <taxon>Pseudomonadota</taxon>
        <taxon>Alphaproteobacteria</taxon>
        <taxon>Holosporales</taxon>
        <taxon>Caedimonadaceae</taxon>
        <taxon>Candidatus Paracaedimonas</taxon>
    </lineage>
</organism>
<dbReference type="Proteomes" id="UP000664414">
    <property type="component" value="Unassembled WGS sequence"/>
</dbReference>